<dbReference type="SUPFAM" id="SSF50965">
    <property type="entry name" value="Galactose oxidase, central domain"/>
    <property type="match status" value="1"/>
</dbReference>
<name>A0A9K3CRE3_9EUKA</name>
<dbReference type="InterPro" id="IPR011043">
    <property type="entry name" value="Gal_Oxase/kelch_b-propeller"/>
</dbReference>
<reference evidence="3 4" key="1">
    <citation type="journal article" date="2018" name="PLoS ONE">
        <title>The draft genome of Kipferlia bialata reveals reductive genome evolution in fornicate parasites.</title>
        <authorList>
            <person name="Tanifuji G."/>
            <person name="Takabayashi S."/>
            <person name="Kume K."/>
            <person name="Takagi M."/>
            <person name="Nakayama T."/>
            <person name="Kamikawa R."/>
            <person name="Inagaki Y."/>
            <person name="Hashimoto T."/>
        </authorList>
    </citation>
    <scope>NUCLEOTIDE SEQUENCE [LARGE SCALE GENOMIC DNA]</scope>
    <source>
        <strain evidence="3">NY0173</strain>
    </source>
</reference>
<proteinExistence type="predicted"/>
<gene>
    <name evidence="3" type="ORF">KIPB_001985</name>
</gene>
<accession>A0A9K3CRE3</accession>
<evidence type="ECO:0000256" key="2">
    <source>
        <dbReference type="SAM" id="SignalP"/>
    </source>
</evidence>
<comment type="caution">
    <text evidence="3">The sequence shown here is derived from an EMBL/GenBank/DDBJ whole genome shotgun (WGS) entry which is preliminary data.</text>
</comment>
<keyword evidence="2" id="KW-0732">Signal</keyword>
<dbReference type="EMBL" id="BDIP01000303">
    <property type="protein sequence ID" value="GIQ81082.1"/>
    <property type="molecule type" value="Genomic_DNA"/>
</dbReference>
<feature type="chain" id="PRO_5039949089" evidence="2">
    <location>
        <begin position="17"/>
        <end position="431"/>
    </location>
</feature>
<organism evidence="3 4">
    <name type="scientific">Kipferlia bialata</name>
    <dbReference type="NCBI Taxonomy" id="797122"/>
    <lineage>
        <taxon>Eukaryota</taxon>
        <taxon>Metamonada</taxon>
        <taxon>Carpediemonas-like organisms</taxon>
        <taxon>Kipferlia</taxon>
    </lineage>
</organism>
<evidence type="ECO:0000313" key="4">
    <source>
        <dbReference type="Proteomes" id="UP000265618"/>
    </source>
</evidence>
<feature type="signal peptide" evidence="2">
    <location>
        <begin position="1"/>
        <end position="16"/>
    </location>
</feature>
<protein>
    <submittedName>
        <fullName evidence="3">Uncharacterized protein</fullName>
    </submittedName>
</protein>
<feature type="region of interest" description="Disordered" evidence="1">
    <location>
        <begin position="131"/>
        <end position="154"/>
    </location>
</feature>
<dbReference type="Proteomes" id="UP000265618">
    <property type="component" value="Unassembled WGS sequence"/>
</dbReference>
<dbReference type="AlphaFoldDB" id="A0A9K3CRE3"/>
<sequence length="431" mass="48315">MTLLLSFLHSVSFTPSLDWREVEVLYHPSVPTPLKDVIKAAFSSDKDLNEGVTSITFKDCCGPEEVYPLITDVSITPYRIQISVPGVRSKVSVIGWETMVPISETETICSDLIDTVLPYRVGPIAQDRRRYREDKGVSGGGHVPSTQRRKPGCRALPDHVVDSLEYGVWRRSVGERGKMTHTWEPIKSHREAWGEPLILNGCVHYLTRRSSGGNKTSVLSLDLATHEWTRHNPVTSSIAPRTWQPSFVMHGCLCVFGTDESDDRVSVWMCDVSSMDSKGFRWRCATEALMGSGGGMALLQSPNTTRPGHKEGSVYVECGEDSYRTPYLLDESLRVSTIQSDTLGGHVSVGQFDLRAHEYRRYPLILHDTVSGRWFRPNNVPDDLPYNLLPLGPYTVLAYGDGLYPYLIDLSEWVRKGCRVSAHQILLSEKE</sequence>
<evidence type="ECO:0000256" key="1">
    <source>
        <dbReference type="SAM" id="MobiDB-lite"/>
    </source>
</evidence>
<evidence type="ECO:0000313" key="3">
    <source>
        <dbReference type="EMBL" id="GIQ81082.1"/>
    </source>
</evidence>
<keyword evidence="4" id="KW-1185">Reference proteome</keyword>